<evidence type="ECO:0000313" key="2">
    <source>
        <dbReference type="EMBL" id="SEA40320.1"/>
    </source>
</evidence>
<dbReference type="InterPro" id="IPR002716">
    <property type="entry name" value="PIN_dom"/>
</dbReference>
<dbReference type="OrthoDB" id="271187at2"/>
<feature type="domain" description="PIN" evidence="1">
    <location>
        <begin position="4"/>
        <end position="116"/>
    </location>
</feature>
<dbReference type="NCBIfam" id="TIGR00305">
    <property type="entry name" value="putative toxin-antitoxin system toxin component, PIN family"/>
    <property type="match status" value="1"/>
</dbReference>
<dbReference type="SUPFAM" id="SSF88723">
    <property type="entry name" value="PIN domain-like"/>
    <property type="match status" value="1"/>
</dbReference>
<proteinExistence type="predicted"/>
<sequence>MITAVIDTNVFISALMKADTAPRALLRRCLLGQVQPLIGNALYSEYEDIMAREHVFTTSAVTADERETLFDAFVSRCQWVNIYYRWRPNLQDEADNHLMELAIAGNAQWLITGNTRDFRQHELQFPDIRITTVTEFLQTLQEAN</sequence>
<reference evidence="2 3" key="1">
    <citation type="submission" date="2016-10" db="EMBL/GenBank/DDBJ databases">
        <authorList>
            <person name="de Groot N.N."/>
        </authorList>
    </citation>
    <scope>NUCLEOTIDE SEQUENCE [LARGE SCALE GENOMIC DNA]</scope>
    <source>
        <strain evidence="2 3">DSM 21228</strain>
    </source>
</reference>
<dbReference type="Proteomes" id="UP000199397">
    <property type="component" value="Unassembled WGS sequence"/>
</dbReference>
<dbReference type="RefSeq" id="WP_093066997.1">
    <property type="nucleotide sequence ID" value="NZ_FNQP01000007.1"/>
</dbReference>
<keyword evidence="3" id="KW-1185">Reference proteome</keyword>
<evidence type="ECO:0000313" key="3">
    <source>
        <dbReference type="Proteomes" id="UP000199397"/>
    </source>
</evidence>
<dbReference type="InterPro" id="IPR002850">
    <property type="entry name" value="PIN_toxin-like"/>
</dbReference>
<dbReference type="InterPro" id="IPR029060">
    <property type="entry name" value="PIN-like_dom_sf"/>
</dbReference>
<dbReference type="Pfam" id="PF13470">
    <property type="entry name" value="PIN_3"/>
    <property type="match status" value="1"/>
</dbReference>
<accession>A0A1H4AWS7</accession>
<name>A0A1H4AWS7_9GAMM</name>
<evidence type="ECO:0000259" key="1">
    <source>
        <dbReference type="Pfam" id="PF13470"/>
    </source>
</evidence>
<dbReference type="AlphaFoldDB" id="A0A1H4AWS7"/>
<gene>
    <name evidence="2" type="ORF">SAMN05660964_01509</name>
</gene>
<dbReference type="PANTHER" id="PTHR34610:SF3">
    <property type="entry name" value="SSL7007 PROTEIN"/>
    <property type="match status" value="1"/>
</dbReference>
<dbReference type="STRING" id="525918.SAMN05660964_01509"/>
<dbReference type="EMBL" id="FNQP01000007">
    <property type="protein sequence ID" value="SEA40320.1"/>
    <property type="molecule type" value="Genomic_DNA"/>
</dbReference>
<organism evidence="2 3">
    <name type="scientific">Thiothrix caldifontis</name>
    <dbReference type="NCBI Taxonomy" id="525918"/>
    <lineage>
        <taxon>Bacteria</taxon>
        <taxon>Pseudomonadati</taxon>
        <taxon>Pseudomonadota</taxon>
        <taxon>Gammaproteobacteria</taxon>
        <taxon>Thiotrichales</taxon>
        <taxon>Thiotrichaceae</taxon>
        <taxon>Thiothrix</taxon>
    </lineage>
</organism>
<dbReference type="PANTHER" id="PTHR34610">
    <property type="entry name" value="SSL7007 PROTEIN"/>
    <property type="match status" value="1"/>
</dbReference>
<protein>
    <submittedName>
        <fullName evidence="2">Putative toxin-antitoxin system toxin component, PIN family</fullName>
    </submittedName>
</protein>